<name>A0A1G4KFQ8_9SACH</name>
<keyword evidence="2" id="KW-0812">Transmembrane</keyword>
<dbReference type="GO" id="GO:0000747">
    <property type="term" value="P:conjugation with cellular fusion"/>
    <property type="evidence" value="ECO:0007669"/>
    <property type="project" value="TreeGrafter"/>
</dbReference>
<dbReference type="GO" id="GO:0043332">
    <property type="term" value="C:mating projection tip"/>
    <property type="evidence" value="ECO:0007669"/>
    <property type="project" value="TreeGrafter"/>
</dbReference>
<dbReference type="GO" id="GO:0016020">
    <property type="term" value="C:membrane"/>
    <property type="evidence" value="ECO:0007669"/>
    <property type="project" value="InterPro"/>
</dbReference>
<feature type="region of interest" description="Disordered" evidence="1">
    <location>
        <begin position="273"/>
        <end position="292"/>
    </location>
</feature>
<evidence type="ECO:0000313" key="3">
    <source>
        <dbReference type="EMBL" id="SCV03408.1"/>
    </source>
</evidence>
<proteinExistence type="predicted"/>
<protein>
    <submittedName>
        <fullName evidence="3">LAMI_0H07910g1_1</fullName>
    </submittedName>
</protein>
<dbReference type="OrthoDB" id="4089394at2759"/>
<keyword evidence="2" id="KW-0472">Membrane</keyword>
<dbReference type="InterPro" id="IPR033481">
    <property type="entry name" value="Dni1/Fig1"/>
</dbReference>
<evidence type="ECO:0000256" key="2">
    <source>
        <dbReference type="SAM" id="Phobius"/>
    </source>
</evidence>
<reference evidence="4" key="1">
    <citation type="submission" date="2016-03" db="EMBL/GenBank/DDBJ databases">
        <authorList>
            <person name="Devillers H."/>
        </authorList>
    </citation>
    <scope>NUCLEOTIDE SEQUENCE [LARGE SCALE GENOMIC DNA]</scope>
</reference>
<feature type="transmembrane region" description="Helical" evidence="2">
    <location>
        <begin position="237"/>
        <end position="257"/>
    </location>
</feature>
<dbReference type="STRING" id="1230905.A0A1G4KFQ8"/>
<dbReference type="PANTHER" id="PTHR28092:SF1">
    <property type="entry name" value="FACTOR-INDUCED GENE 1 PROTEIN"/>
    <property type="match status" value="1"/>
</dbReference>
<feature type="transmembrane region" description="Helical" evidence="2">
    <location>
        <begin position="189"/>
        <end position="210"/>
    </location>
</feature>
<dbReference type="Pfam" id="PF12351">
    <property type="entry name" value="Fig1"/>
    <property type="match status" value="1"/>
</dbReference>
<accession>A0A1G4KFQ8</accession>
<keyword evidence="4" id="KW-1185">Reference proteome</keyword>
<keyword evidence="2" id="KW-1133">Transmembrane helix</keyword>
<sequence length="292" mass="32551">MLSLTVLFYCVKKMPRVIVGILNVITIFLLVFLLLGTYNTSHTSTYLTRFKFNPESPLFNVITSSLESSNSTRNLQNVEITSGYLGVCIQNLPKSYSTESSVCFNRKKISTVDLYDQLAVKVFNFKSTNSTDNSQSSALNILDLAQTLSVNTNHPYLLMATIIMSIAMFGLTLYATIPKLPAKFYINRFLLLLSPLLALIWGLGSMWAHVAMHSATELIPRASMGIINANSSPKASSMAWCSFAFMCINCLIIWAIYFRDRASLSRKVDDVNSRSTCSHKYPSDNSLSSYSV</sequence>
<dbReference type="InterPro" id="IPR016509">
    <property type="entry name" value="Fig1"/>
</dbReference>
<dbReference type="EMBL" id="LT598468">
    <property type="protein sequence ID" value="SCV03408.1"/>
    <property type="molecule type" value="Genomic_DNA"/>
</dbReference>
<evidence type="ECO:0000256" key="1">
    <source>
        <dbReference type="SAM" id="MobiDB-lite"/>
    </source>
</evidence>
<gene>
    <name evidence="3" type="ORF">LAMI_0H07910G</name>
</gene>
<dbReference type="AlphaFoldDB" id="A0A1G4KFQ8"/>
<organism evidence="3 4">
    <name type="scientific">Lachancea mirantina</name>
    <dbReference type="NCBI Taxonomy" id="1230905"/>
    <lineage>
        <taxon>Eukaryota</taxon>
        <taxon>Fungi</taxon>
        <taxon>Dikarya</taxon>
        <taxon>Ascomycota</taxon>
        <taxon>Saccharomycotina</taxon>
        <taxon>Saccharomycetes</taxon>
        <taxon>Saccharomycetales</taxon>
        <taxon>Saccharomycetaceae</taxon>
        <taxon>Lachancea</taxon>
    </lineage>
</organism>
<feature type="transmembrane region" description="Helical" evidence="2">
    <location>
        <begin position="156"/>
        <end position="177"/>
    </location>
</feature>
<feature type="transmembrane region" description="Helical" evidence="2">
    <location>
        <begin position="17"/>
        <end position="38"/>
    </location>
</feature>
<dbReference type="PIRSF" id="PIRSF007138">
    <property type="entry name" value="FIG1"/>
    <property type="match status" value="1"/>
</dbReference>
<dbReference type="PANTHER" id="PTHR28092">
    <property type="entry name" value="FACTOR-INDUCED GENE 1 PROTEIN"/>
    <property type="match status" value="1"/>
</dbReference>
<evidence type="ECO:0000313" key="4">
    <source>
        <dbReference type="Proteomes" id="UP000191024"/>
    </source>
</evidence>
<dbReference type="Proteomes" id="UP000191024">
    <property type="component" value="Chromosome H"/>
</dbReference>